<evidence type="ECO:0000256" key="1">
    <source>
        <dbReference type="ARBA" id="ARBA00022723"/>
    </source>
</evidence>
<keyword evidence="3" id="KW-0862">Zinc</keyword>
<dbReference type="EMBL" id="LR865435">
    <property type="protein sequence ID" value="CAD2113190.1"/>
    <property type="molecule type" value="Genomic_DNA"/>
</dbReference>
<sequence>MDSTWRCESCLVVNSTNAEECECCMQKRASNNTANGSNEATGNAANDNKDSNENGQDTKINESEQKAKITTGEGGGFMPSVESTNNKNEADSKSVFLTGVDNNKSVKNEENASEDKQKNSANKSKERKRGEKRERQPSSRIQPSRRCTQKKICYKT</sequence>
<dbReference type="VEuPathDB" id="PlasmoDB:PVBDA_1401800"/>
<name>A0A6V7TDT7_PLAVN</name>
<dbReference type="VEuPathDB" id="PlasmoDB:PVLDE_1401560"/>
<dbReference type="VEuPathDB" id="PlasmoDB:PVVCY_1401750"/>
<dbReference type="PROSITE" id="PS50199">
    <property type="entry name" value="ZF_RANBP2_2"/>
    <property type="match status" value="1"/>
</dbReference>
<dbReference type="AlphaFoldDB" id="A0A6V7TDT7"/>
<feature type="compositionally biased region" description="Polar residues" evidence="5">
    <location>
        <begin position="30"/>
        <end position="46"/>
    </location>
</feature>
<feature type="domain" description="RanBP2-type" evidence="6">
    <location>
        <begin position="1"/>
        <end position="30"/>
    </location>
</feature>
<evidence type="ECO:0000256" key="3">
    <source>
        <dbReference type="ARBA" id="ARBA00022833"/>
    </source>
</evidence>
<feature type="compositionally biased region" description="Basic residues" evidence="5">
    <location>
        <begin position="147"/>
        <end position="156"/>
    </location>
</feature>
<feature type="compositionally biased region" description="Basic and acidic residues" evidence="5">
    <location>
        <begin position="128"/>
        <end position="137"/>
    </location>
</feature>
<evidence type="ECO:0000313" key="7">
    <source>
        <dbReference type="EMBL" id="CAD2113190.1"/>
    </source>
</evidence>
<dbReference type="GO" id="GO:0008270">
    <property type="term" value="F:zinc ion binding"/>
    <property type="evidence" value="ECO:0007669"/>
    <property type="project" value="UniProtKB-KW"/>
</dbReference>
<proteinExistence type="predicted"/>
<dbReference type="VEuPathDB" id="PlasmoDB:PVSEL_1401860"/>
<keyword evidence="2 4" id="KW-0863">Zinc-finger</keyword>
<evidence type="ECO:0000256" key="4">
    <source>
        <dbReference type="PROSITE-ProRule" id="PRU00322"/>
    </source>
</evidence>
<evidence type="ECO:0000259" key="6">
    <source>
        <dbReference type="PROSITE" id="PS50199"/>
    </source>
</evidence>
<dbReference type="PROSITE" id="PS01358">
    <property type="entry name" value="ZF_RANBP2_1"/>
    <property type="match status" value="1"/>
</dbReference>
<evidence type="ECO:0000313" key="8">
    <source>
        <dbReference type="Proteomes" id="UP000515697"/>
    </source>
</evidence>
<evidence type="ECO:0000256" key="5">
    <source>
        <dbReference type="SAM" id="MobiDB-lite"/>
    </source>
</evidence>
<protein>
    <recommendedName>
        <fullName evidence="6">RanBP2-type domain-containing protein</fullName>
    </recommendedName>
</protein>
<keyword evidence="1" id="KW-0479">Metal-binding</keyword>
<evidence type="ECO:0000256" key="2">
    <source>
        <dbReference type="ARBA" id="ARBA00022771"/>
    </source>
</evidence>
<reference evidence="7 8" key="1">
    <citation type="submission" date="2020-08" db="EMBL/GenBank/DDBJ databases">
        <authorList>
            <person name="Ramaprasad A."/>
        </authorList>
    </citation>
    <scope>NUCLEOTIDE SEQUENCE [LARGE SCALE GENOMIC DNA]</scope>
</reference>
<dbReference type="InterPro" id="IPR001876">
    <property type="entry name" value="Znf_RanBP2"/>
</dbReference>
<feature type="compositionally biased region" description="Basic and acidic residues" evidence="5">
    <location>
        <begin position="104"/>
        <end position="118"/>
    </location>
</feature>
<dbReference type="VEuPathDB" id="PlasmoDB:PVPCR_1401870"/>
<accession>A0A6V7TDT7</accession>
<organism evidence="7 8">
    <name type="scientific">Plasmodium vinckei</name>
    <dbReference type="NCBI Taxonomy" id="5860"/>
    <lineage>
        <taxon>Eukaryota</taxon>
        <taxon>Sar</taxon>
        <taxon>Alveolata</taxon>
        <taxon>Apicomplexa</taxon>
        <taxon>Aconoidasida</taxon>
        <taxon>Haemosporida</taxon>
        <taxon>Plasmodiidae</taxon>
        <taxon>Plasmodium</taxon>
        <taxon>Plasmodium (Vinckeia)</taxon>
    </lineage>
</organism>
<feature type="region of interest" description="Disordered" evidence="5">
    <location>
        <begin position="30"/>
        <end position="156"/>
    </location>
</feature>
<gene>
    <name evidence="7" type="ORF">PVSEL_1401860</name>
</gene>
<dbReference type="Proteomes" id="UP000515697">
    <property type="component" value="Chromosome PVSEL_14"/>
</dbReference>